<organism evidence="1 2">
    <name type="scientific">Panagrellus redivivus</name>
    <name type="common">Microworm</name>
    <dbReference type="NCBI Taxonomy" id="6233"/>
    <lineage>
        <taxon>Eukaryota</taxon>
        <taxon>Metazoa</taxon>
        <taxon>Ecdysozoa</taxon>
        <taxon>Nematoda</taxon>
        <taxon>Chromadorea</taxon>
        <taxon>Rhabditida</taxon>
        <taxon>Tylenchina</taxon>
        <taxon>Panagrolaimomorpha</taxon>
        <taxon>Panagrolaimoidea</taxon>
        <taxon>Panagrolaimidae</taxon>
        <taxon>Panagrellus</taxon>
    </lineage>
</organism>
<name>A0A7E4W9F2_PANRE</name>
<reference evidence="2" key="2">
    <citation type="submission" date="2020-10" db="UniProtKB">
        <authorList>
            <consortium name="WormBaseParasite"/>
        </authorList>
    </citation>
    <scope>IDENTIFICATION</scope>
</reference>
<reference evidence="1" key="1">
    <citation type="journal article" date="2013" name="Genetics">
        <title>The draft genome and transcriptome of Panagrellus redivivus are shaped by the harsh demands of a free-living lifestyle.</title>
        <authorList>
            <person name="Srinivasan J."/>
            <person name="Dillman A.R."/>
            <person name="Macchietto M.G."/>
            <person name="Heikkinen L."/>
            <person name="Lakso M."/>
            <person name="Fracchia K.M."/>
            <person name="Antoshechkin I."/>
            <person name="Mortazavi A."/>
            <person name="Wong G."/>
            <person name="Sternberg P.W."/>
        </authorList>
    </citation>
    <scope>NUCLEOTIDE SEQUENCE [LARGE SCALE GENOMIC DNA]</scope>
    <source>
        <strain evidence="1">MT8872</strain>
    </source>
</reference>
<evidence type="ECO:0000313" key="1">
    <source>
        <dbReference type="Proteomes" id="UP000492821"/>
    </source>
</evidence>
<sequence>MTSASLMPHPKVNHSTSSFTDSFKLPSMPFYDPPRSFILDEAERVRFSKLIRKNAHFVEAPPNMPIVKNLLDHFRNS</sequence>
<keyword evidence="1" id="KW-1185">Reference proteome</keyword>
<dbReference type="AlphaFoldDB" id="A0A7E4W9F2"/>
<accession>A0A7E4W9F2</accession>
<evidence type="ECO:0000313" key="2">
    <source>
        <dbReference type="WBParaSite" id="Pan_g7842.t1"/>
    </source>
</evidence>
<proteinExistence type="predicted"/>
<protein>
    <submittedName>
        <fullName evidence="2">Uncharacterized protein</fullName>
    </submittedName>
</protein>
<dbReference type="Proteomes" id="UP000492821">
    <property type="component" value="Unassembled WGS sequence"/>
</dbReference>
<dbReference type="WBParaSite" id="Pan_g7842.t1">
    <property type="protein sequence ID" value="Pan_g7842.t1"/>
    <property type="gene ID" value="Pan_g7842"/>
</dbReference>